<evidence type="ECO:0000256" key="12">
    <source>
        <dbReference type="ARBA" id="ARBA00022989"/>
    </source>
</evidence>
<keyword evidence="5" id="KW-0808">Transferase</keyword>
<dbReference type="PANTHER" id="PTHR32523">
    <property type="entry name" value="PHYTOL KINASE 1, CHLOROPLASTIC"/>
    <property type="match status" value="1"/>
</dbReference>
<keyword evidence="8 17" id="KW-0863">Zinc-finger</keyword>
<proteinExistence type="inferred from homology"/>
<dbReference type="GO" id="GO:0009507">
    <property type="term" value="C:chloroplast"/>
    <property type="evidence" value="ECO:0007669"/>
    <property type="project" value="UniProtKB-SubCell"/>
</dbReference>
<dbReference type="InterPro" id="IPR002893">
    <property type="entry name" value="Znf_MYND"/>
</dbReference>
<evidence type="ECO:0000256" key="18">
    <source>
        <dbReference type="SAM" id="MobiDB-lite"/>
    </source>
</evidence>
<dbReference type="SUPFAM" id="SSF144232">
    <property type="entry name" value="HIT/MYND zinc finger-like"/>
    <property type="match status" value="1"/>
</dbReference>
<evidence type="ECO:0000313" key="20">
    <source>
        <dbReference type="EMBL" id="KAG2432117.1"/>
    </source>
</evidence>
<keyword evidence="7" id="KW-0479">Metal-binding</keyword>
<keyword evidence="21" id="KW-1185">Reference proteome</keyword>
<evidence type="ECO:0000256" key="1">
    <source>
        <dbReference type="ARBA" id="ARBA00004508"/>
    </source>
</evidence>
<evidence type="ECO:0000259" key="19">
    <source>
        <dbReference type="PROSITE" id="PS50865"/>
    </source>
</evidence>
<comment type="similarity">
    <text evidence="2">Belongs to the polyprenol kinase family.</text>
</comment>
<dbReference type="GO" id="GO:0008270">
    <property type="term" value="F:zinc ion binding"/>
    <property type="evidence" value="ECO:0007669"/>
    <property type="project" value="UniProtKB-KW"/>
</dbReference>
<dbReference type="EC" id="2.7.1.182" evidence="15"/>
<dbReference type="PROSITE" id="PS50865">
    <property type="entry name" value="ZF_MYND_2"/>
    <property type="match status" value="1"/>
</dbReference>
<evidence type="ECO:0000256" key="6">
    <source>
        <dbReference type="ARBA" id="ARBA00022692"/>
    </source>
</evidence>
<keyword evidence="11" id="KW-0809">Transit peptide</keyword>
<keyword evidence="3" id="KW-0150">Chloroplast</keyword>
<keyword evidence="12" id="KW-1133">Transmembrane helix</keyword>
<comment type="subcellular location">
    <subcellularLocation>
        <location evidence="1">Plastid</location>
        <location evidence="1">Chloroplast membrane</location>
        <topology evidence="1">Multi-pass membrane protein</topology>
    </subcellularLocation>
</comment>
<evidence type="ECO:0000256" key="2">
    <source>
        <dbReference type="ARBA" id="ARBA00010794"/>
    </source>
</evidence>
<evidence type="ECO:0000256" key="10">
    <source>
        <dbReference type="ARBA" id="ARBA00022833"/>
    </source>
</evidence>
<evidence type="ECO:0000313" key="21">
    <source>
        <dbReference type="Proteomes" id="UP000650467"/>
    </source>
</evidence>
<keyword evidence="4" id="KW-0934">Plastid</keyword>
<evidence type="ECO:0000256" key="13">
    <source>
        <dbReference type="ARBA" id="ARBA00023136"/>
    </source>
</evidence>
<keyword evidence="10" id="KW-0862">Zinc</keyword>
<evidence type="ECO:0000256" key="16">
    <source>
        <dbReference type="ARBA" id="ARBA00048889"/>
    </source>
</evidence>
<keyword evidence="6" id="KW-0812">Transmembrane</keyword>
<organism evidence="20 21">
    <name type="scientific">Chlamydomonas incerta</name>
    <dbReference type="NCBI Taxonomy" id="51695"/>
    <lineage>
        <taxon>Eukaryota</taxon>
        <taxon>Viridiplantae</taxon>
        <taxon>Chlorophyta</taxon>
        <taxon>core chlorophytes</taxon>
        <taxon>Chlorophyceae</taxon>
        <taxon>CS clade</taxon>
        <taxon>Chlamydomonadales</taxon>
        <taxon>Chlamydomonadaceae</taxon>
        <taxon>Chlamydomonas</taxon>
    </lineage>
</organism>
<comment type="pathway">
    <text evidence="14">Cofactor biosynthesis; tocopherol biosynthesis.</text>
</comment>
<reference evidence="20" key="1">
    <citation type="journal article" date="2020" name="bioRxiv">
        <title>Comparative genomics of Chlamydomonas.</title>
        <authorList>
            <person name="Craig R.J."/>
            <person name="Hasan A.R."/>
            <person name="Ness R.W."/>
            <person name="Keightley P.D."/>
        </authorList>
    </citation>
    <scope>NUCLEOTIDE SEQUENCE</scope>
    <source>
        <strain evidence="20">SAG 7.73</strain>
    </source>
</reference>
<dbReference type="EMBL" id="JAEHOC010000022">
    <property type="protein sequence ID" value="KAG2432117.1"/>
    <property type="molecule type" value="Genomic_DNA"/>
</dbReference>
<evidence type="ECO:0000256" key="3">
    <source>
        <dbReference type="ARBA" id="ARBA00022528"/>
    </source>
</evidence>
<feature type="region of interest" description="Disordered" evidence="18">
    <location>
        <begin position="93"/>
        <end position="121"/>
    </location>
</feature>
<evidence type="ECO:0000256" key="7">
    <source>
        <dbReference type="ARBA" id="ARBA00022723"/>
    </source>
</evidence>
<comment type="caution">
    <text evidence="20">The sequence shown here is derived from an EMBL/GenBank/DDBJ whole genome shotgun (WGS) entry which is preliminary data.</text>
</comment>
<gene>
    <name evidence="20" type="ORF">HXX76_009044</name>
</gene>
<accession>A0A835VWN7</accession>
<dbReference type="InterPro" id="IPR039606">
    <property type="entry name" value="Phytol/farnesol_kinase"/>
</dbReference>
<evidence type="ECO:0000256" key="15">
    <source>
        <dbReference type="ARBA" id="ARBA00039024"/>
    </source>
</evidence>
<dbReference type="AlphaFoldDB" id="A0A835VWN7"/>
<dbReference type="Pfam" id="PF01753">
    <property type="entry name" value="zf-MYND"/>
    <property type="match status" value="1"/>
</dbReference>
<dbReference type="GO" id="GO:0016020">
    <property type="term" value="C:membrane"/>
    <property type="evidence" value="ECO:0007669"/>
    <property type="project" value="UniProtKB-SubCell"/>
</dbReference>
<keyword evidence="13" id="KW-0472">Membrane</keyword>
<evidence type="ECO:0000256" key="5">
    <source>
        <dbReference type="ARBA" id="ARBA00022679"/>
    </source>
</evidence>
<dbReference type="Proteomes" id="UP000650467">
    <property type="component" value="Unassembled WGS sequence"/>
</dbReference>
<name>A0A835VWN7_CHLIN</name>
<evidence type="ECO:0000256" key="14">
    <source>
        <dbReference type="ARBA" id="ARBA00024015"/>
    </source>
</evidence>
<evidence type="ECO:0000256" key="17">
    <source>
        <dbReference type="PROSITE-ProRule" id="PRU00134"/>
    </source>
</evidence>
<evidence type="ECO:0000256" key="11">
    <source>
        <dbReference type="ARBA" id="ARBA00022946"/>
    </source>
</evidence>
<dbReference type="OrthoDB" id="550206at2759"/>
<keyword evidence="9" id="KW-0418">Kinase</keyword>
<evidence type="ECO:0000256" key="9">
    <source>
        <dbReference type="ARBA" id="ARBA00022777"/>
    </source>
</evidence>
<evidence type="ECO:0000256" key="4">
    <source>
        <dbReference type="ARBA" id="ARBA00022640"/>
    </source>
</evidence>
<feature type="domain" description="MYND-type" evidence="19">
    <location>
        <begin position="130"/>
        <end position="158"/>
    </location>
</feature>
<sequence>MTVRPATQLTAEQLAVAEAAAEQLLSTALAAYREKAAAAAVAAAAAAGDAIARGPQESCTFSIVKHGLKVVVEEAEVAAAPVLSDPAAAAAAEKVAAAPPPPPPLPRRRRPAAEDEEELEGKLPVAGAGKTCARCKAVTYCCGACQLSHWNAGHARACPALKAAMAASGGAHALECEGGAGHDRAAAADPK</sequence>
<dbReference type="PANTHER" id="PTHR32523:SF8">
    <property type="entry name" value="DOLICHOL KINASE"/>
    <property type="match status" value="1"/>
</dbReference>
<dbReference type="GO" id="GO:0010276">
    <property type="term" value="F:phytol kinase activity"/>
    <property type="evidence" value="ECO:0007669"/>
    <property type="project" value="UniProtKB-EC"/>
</dbReference>
<comment type="catalytic activity">
    <reaction evidence="16">
        <text>phytol + CTP = phytyl phosphate + CDP + H(+)</text>
        <dbReference type="Rhea" id="RHEA:38055"/>
        <dbReference type="ChEBI" id="CHEBI:15378"/>
        <dbReference type="ChEBI" id="CHEBI:17327"/>
        <dbReference type="ChEBI" id="CHEBI:37563"/>
        <dbReference type="ChEBI" id="CHEBI:58069"/>
        <dbReference type="ChEBI" id="CHEBI:75483"/>
        <dbReference type="EC" id="2.7.1.182"/>
    </reaction>
</comment>
<dbReference type="Gene3D" id="6.10.140.2220">
    <property type="match status" value="1"/>
</dbReference>
<evidence type="ECO:0000256" key="8">
    <source>
        <dbReference type="ARBA" id="ARBA00022771"/>
    </source>
</evidence>
<protein>
    <recommendedName>
        <fullName evidence="15">phytol kinase</fullName>
        <ecNumber evidence="15">2.7.1.182</ecNumber>
    </recommendedName>
</protein>